<dbReference type="KEGG" id="fgu:SD28_01645"/>
<comment type="function">
    <text evidence="2 10">Catalyzes the isomerization of sedoheptulose 7-phosphate in D-glycero-D-manno-heptose 7-phosphate.</text>
</comment>
<feature type="domain" description="SIS" evidence="11">
    <location>
        <begin position="36"/>
        <end position="198"/>
    </location>
</feature>
<dbReference type="CDD" id="cd05006">
    <property type="entry name" value="SIS_GmhA"/>
    <property type="match status" value="1"/>
</dbReference>
<dbReference type="GO" id="GO:2001061">
    <property type="term" value="P:D-glycero-D-manno-heptose 7-phosphate biosynthetic process"/>
    <property type="evidence" value="ECO:0007669"/>
    <property type="project" value="UniProtKB-UniPathway"/>
</dbReference>
<evidence type="ECO:0000256" key="8">
    <source>
        <dbReference type="ARBA" id="ARBA00023235"/>
    </source>
</evidence>
<dbReference type="PANTHER" id="PTHR30390:SF6">
    <property type="entry name" value="DNAA INITIATOR-ASSOCIATING PROTEIN DIAA"/>
    <property type="match status" value="1"/>
</dbReference>
<gene>
    <name evidence="10" type="primary">gmhA</name>
    <name evidence="12" type="ORF">SD28_01645</name>
</gene>
<comment type="subcellular location">
    <subcellularLocation>
        <location evidence="3 10">Cytoplasm</location>
    </subcellularLocation>
</comment>
<accession>A0A0A8E399</accession>
<dbReference type="Gene3D" id="3.40.50.10490">
    <property type="entry name" value="Glucose-6-phosphate isomerase like protein, domain 1"/>
    <property type="match status" value="1"/>
</dbReference>
<evidence type="ECO:0000256" key="5">
    <source>
        <dbReference type="ARBA" id="ARBA00022490"/>
    </source>
</evidence>
<dbReference type="GO" id="GO:0008270">
    <property type="term" value="F:zinc ion binding"/>
    <property type="evidence" value="ECO:0007669"/>
    <property type="project" value="UniProtKB-UniRule"/>
</dbReference>
<feature type="binding site" evidence="10">
    <location>
        <begin position="51"/>
        <end position="53"/>
    </location>
    <ligand>
        <name>substrate</name>
    </ligand>
</feature>
<comment type="cofactor">
    <cofactor evidence="10">
        <name>Zn(2+)</name>
        <dbReference type="ChEBI" id="CHEBI:29105"/>
    </cofactor>
    <text evidence="10">Binds 1 zinc ion per subunit.</text>
</comment>
<evidence type="ECO:0000256" key="1">
    <source>
        <dbReference type="ARBA" id="ARBA00000348"/>
    </source>
</evidence>
<keyword evidence="5 10" id="KW-0963">Cytoplasm</keyword>
<comment type="subunit">
    <text evidence="10">Homotetramer.</text>
</comment>
<dbReference type="EC" id="5.3.1.28" evidence="10"/>
<keyword evidence="8 10" id="KW-0413">Isomerase</keyword>
<keyword evidence="13" id="KW-1185">Reference proteome</keyword>
<dbReference type="SUPFAM" id="SSF53697">
    <property type="entry name" value="SIS domain"/>
    <property type="match status" value="1"/>
</dbReference>
<comment type="caution">
    <text evidence="10">Lacks conserved residue(s) required for the propagation of feature annotation.</text>
</comment>
<dbReference type="InterPro" id="IPR001347">
    <property type="entry name" value="SIS_dom"/>
</dbReference>
<evidence type="ECO:0000256" key="4">
    <source>
        <dbReference type="ARBA" id="ARBA00009894"/>
    </source>
</evidence>
<dbReference type="HOGENOM" id="CLU_080999_3_1_6"/>
<dbReference type="InterPro" id="IPR050099">
    <property type="entry name" value="SIS_GmhA/DiaA_subfam"/>
</dbReference>
<dbReference type="GO" id="GO:0005975">
    <property type="term" value="P:carbohydrate metabolic process"/>
    <property type="evidence" value="ECO:0007669"/>
    <property type="project" value="UniProtKB-UniRule"/>
</dbReference>
<feature type="binding site" evidence="10">
    <location>
        <position position="124"/>
    </location>
    <ligand>
        <name>substrate</name>
    </ligand>
</feature>
<comment type="catalytic activity">
    <reaction evidence="1 10">
        <text>2 D-sedoheptulose 7-phosphate = D-glycero-alpha-D-manno-heptose 7-phosphate + D-glycero-beta-D-manno-heptose 7-phosphate</text>
        <dbReference type="Rhea" id="RHEA:27489"/>
        <dbReference type="ChEBI" id="CHEBI:57483"/>
        <dbReference type="ChEBI" id="CHEBI:60203"/>
        <dbReference type="ChEBI" id="CHEBI:60204"/>
        <dbReference type="EC" id="5.3.1.28"/>
    </reaction>
</comment>
<evidence type="ECO:0000259" key="11">
    <source>
        <dbReference type="PROSITE" id="PS51464"/>
    </source>
</evidence>
<dbReference type="GO" id="GO:0097367">
    <property type="term" value="F:carbohydrate derivative binding"/>
    <property type="evidence" value="ECO:0007669"/>
    <property type="project" value="InterPro"/>
</dbReference>
<dbReference type="STRING" id="594679.SD28_01645"/>
<dbReference type="RefSeq" id="WP_039123410.1">
    <property type="nucleotide sequence ID" value="NZ_CP010427.1"/>
</dbReference>
<dbReference type="GO" id="GO:0005737">
    <property type="term" value="C:cytoplasm"/>
    <property type="evidence" value="ECO:0007669"/>
    <property type="project" value="UniProtKB-SubCell"/>
</dbReference>
<evidence type="ECO:0000256" key="3">
    <source>
        <dbReference type="ARBA" id="ARBA00004496"/>
    </source>
</evidence>
<dbReference type="InterPro" id="IPR004515">
    <property type="entry name" value="Phosphoheptose_Isoase"/>
</dbReference>
<feature type="binding site" evidence="10">
    <location>
        <position position="182"/>
    </location>
    <ligand>
        <name>Zn(2+)</name>
        <dbReference type="ChEBI" id="CHEBI:29105"/>
    </ligand>
</feature>
<dbReference type="EMBL" id="CP010427">
    <property type="protein sequence ID" value="AJC48444.1"/>
    <property type="molecule type" value="Genomic_DNA"/>
</dbReference>
<dbReference type="PANTHER" id="PTHR30390">
    <property type="entry name" value="SEDOHEPTULOSE 7-PHOSPHATE ISOMERASE / DNAA INITIATOR-ASSOCIATING FACTOR FOR REPLICATION INITIATION"/>
    <property type="match status" value="1"/>
</dbReference>
<dbReference type="InterPro" id="IPR046348">
    <property type="entry name" value="SIS_dom_sf"/>
</dbReference>
<keyword evidence="7 10" id="KW-0862">Zinc</keyword>
<dbReference type="InterPro" id="IPR035461">
    <property type="entry name" value="GmhA/DiaA"/>
</dbReference>
<keyword evidence="9 10" id="KW-0119">Carbohydrate metabolism</keyword>
<comment type="similarity">
    <text evidence="4 10">Belongs to the SIS family. GmhA subfamily.</text>
</comment>
<evidence type="ECO:0000313" key="13">
    <source>
        <dbReference type="Proteomes" id="UP000031104"/>
    </source>
</evidence>
<organism evidence="12 13">
    <name type="scientific">Allofrancisella guangzhouensis</name>
    <dbReference type="NCBI Taxonomy" id="594679"/>
    <lineage>
        <taxon>Bacteria</taxon>
        <taxon>Pseudomonadati</taxon>
        <taxon>Pseudomonadota</taxon>
        <taxon>Gammaproteobacteria</taxon>
        <taxon>Thiotrichales</taxon>
        <taxon>Francisellaceae</taxon>
        <taxon>Allofrancisella</taxon>
    </lineage>
</organism>
<sequence>MTSLEKINNYFENSIQAKIETANVLPPAIAQAAKAMVSCLENSGKILVCGNGGSASIAQLFSSKLLSHFELERPPLPVVALTADSSTITAIGGTYGFDEIFSKQIAALGDEGDILLVISTTGNSANILKAMEEAHDLGMQVIALTGANGGILQGVYGLQDIELRVPSENIANIHENHLLIIHCLCDIIDQRLFAGLED</sequence>
<evidence type="ECO:0000256" key="9">
    <source>
        <dbReference type="ARBA" id="ARBA00023277"/>
    </source>
</evidence>
<evidence type="ECO:0000256" key="6">
    <source>
        <dbReference type="ARBA" id="ARBA00022723"/>
    </source>
</evidence>
<comment type="miscellaneous">
    <text evidence="10">The reaction produces a racemic mixture of D-glycero-alpha-D-manno-heptose 7-phosphate and D-glycero-beta-D-manno-heptose 7-phosphate.</text>
</comment>
<evidence type="ECO:0000256" key="7">
    <source>
        <dbReference type="ARBA" id="ARBA00022833"/>
    </source>
</evidence>
<dbReference type="HAMAP" id="MF_00067">
    <property type="entry name" value="GmhA"/>
    <property type="match status" value="1"/>
</dbReference>
<dbReference type="PROSITE" id="PS51464">
    <property type="entry name" value="SIS"/>
    <property type="match status" value="1"/>
</dbReference>
<dbReference type="Pfam" id="PF13580">
    <property type="entry name" value="SIS_2"/>
    <property type="match status" value="1"/>
</dbReference>
<dbReference type="GO" id="GO:0008968">
    <property type="term" value="F:D-sedoheptulose 7-phosphate isomerase activity"/>
    <property type="evidence" value="ECO:0007669"/>
    <property type="project" value="UniProtKB-UniRule"/>
</dbReference>
<comment type="pathway">
    <text evidence="10">Carbohydrate biosynthesis; D-glycero-D-manno-heptose 7-phosphate biosynthesis; D-glycero-alpha-D-manno-heptose 7-phosphate and D-glycero-beta-D-manno-heptose 7-phosphate from sedoheptulose 7-phosphate: step 1/1.</text>
</comment>
<dbReference type="OrthoDB" id="9810929at2"/>
<evidence type="ECO:0000313" key="12">
    <source>
        <dbReference type="EMBL" id="AJC48444.1"/>
    </source>
</evidence>
<evidence type="ECO:0000256" key="2">
    <source>
        <dbReference type="ARBA" id="ARBA00003172"/>
    </source>
</evidence>
<proteinExistence type="inferred from homology"/>
<feature type="binding site" evidence="10">
    <location>
        <position position="174"/>
    </location>
    <ligand>
        <name>Zn(2+)</name>
        <dbReference type="ChEBI" id="CHEBI:29105"/>
    </ligand>
</feature>
<feature type="binding site" evidence="10">
    <location>
        <position position="174"/>
    </location>
    <ligand>
        <name>substrate</name>
    </ligand>
</feature>
<reference evidence="12 13" key="1">
    <citation type="submission" date="2014-12" db="EMBL/GenBank/DDBJ databases">
        <title>Complete genome sequence of Francisella guanzhouensis strain 08HL01032 isolated from air-conditioning system in China.</title>
        <authorList>
            <person name="Svensson D."/>
            <person name="Ohrman C."/>
            <person name="Backman S."/>
            <person name="Karlsson E."/>
            <person name="Nilsson E."/>
            <person name="Bystrom M."/>
            <person name="Larkeryd A."/>
            <person name="Stenberg P."/>
            <person name="Scholtz H.C."/>
            <person name="Forsman M."/>
            <person name="Sjodin A."/>
        </authorList>
    </citation>
    <scope>NUCLEOTIDE SEQUENCE [LARGE SCALE GENOMIC DNA]</scope>
    <source>
        <strain evidence="12 13">08HL01032</strain>
    </source>
</reference>
<keyword evidence="6 10" id="KW-0479">Metal-binding</keyword>
<dbReference type="AlphaFoldDB" id="A0A0A8E399"/>
<evidence type="ECO:0000256" key="10">
    <source>
        <dbReference type="HAMAP-Rule" id="MF_00067"/>
    </source>
</evidence>
<dbReference type="Proteomes" id="UP000031104">
    <property type="component" value="Chromosome"/>
</dbReference>
<protein>
    <recommendedName>
        <fullName evidence="10">Phosphoheptose isomerase</fullName>
        <ecNumber evidence="10">5.3.1.28</ecNumber>
    </recommendedName>
    <alternativeName>
        <fullName evidence="10">Sedoheptulose 7-phosphate isomerase</fullName>
    </alternativeName>
</protein>
<name>A0A0A8E399_9GAMM</name>
<dbReference type="UniPathway" id="UPA00041">
    <property type="reaction ID" value="UER00436"/>
</dbReference>